<keyword evidence="1" id="KW-1133">Transmembrane helix</keyword>
<evidence type="ECO:0000313" key="3">
    <source>
        <dbReference type="EMBL" id="EGU54449.1"/>
    </source>
</evidence>
<sequence length="76" mass="8248">MFQNKMVIFLLGWFGCGLVLFVALISGGAAFMLNNDESGLATFGTIVGAIAAVLCVLAIPMIIYKTYKAMRTKRVR</sequence>
<gene>
    <name evidence="2" type="ORF">IX91_26035</name>
    <name evidence="3" type="ORF">VITU9109_02707</name>
</gene>
<reference evidence="3 4" key="2">
    <citation type="journal article" date="2012" name="Int. J. Syst. Evol. Microbiol.">
        <title>Vibrio caribbeanicus sp. nov., isolated from the marine sponge Scleritoderma cyanea.</title>
        <authorList>
            <person name="Hoffmann M."/>
            <person name="Monday S.R."/>
            <person name="Allard M.W."/>
            <person name="Strain E.A."/>
            <person name="Whittaker P."/>
            <person name="Naum M."/>
            <person name="McCarthy P.J."/>
            <person name="Lopez J.V."/>
            <person name="Fischer M."/>
            <person name="Brown E.W."/>
        </authorList>
    </citation>
    <scope>NUCLEOTIDE SEQUENCE [LARGE SCALE GENOMIC DNA]</scope>
    <source>
        <strain evidence="3 4">ATCC 19109</strain>
    </source>
</reference>
<organism evidence="2 5">
    <name type="scientific">Vibrio tubiashii ATCC 19109</name>
    <dbReference type="NCBI Taxonomy" id="1051646"/>
    <lineage>
        <taxon>Bacteria</taxon>
        <taxon>Pseudomonadati</taxon>
        <taxon>Pseudomonadota</taxon>
        <taxon>Gammaproteobacteria</taxon>
        <taxon>Vibrionales</taxon>
        <taxon>Vibrionaceae</taxon>
        <taxon>Vibrio</taxon>
        <taxon>Vibrio oreintalis group</taxon>
    </lineage>
</organism>
<protein>
    <submittedName>
        <fullName evidence="2">Uncharacterized protein</fullName>
    </submittedName>
</protein>
<keyword evidence="1" id="KW-0812">Transmembrane</keyword>
<dbReference type="GeneID" id="23448187"/>
<feature type="transmembrane region" description="Helical" evidence="1">
    <location>
        <begin position="7"/>
        <end position="33"/>
    </location>
</feature>
<keyword evidence="4" id="KW-1185">Reference proteome</keyword>
<dbReference type="PATRIC" id="fig|1051646.9.peg.5078"/>
<accession>F9T6P4</accession>
<evidence type="ECO:0000313" key="2">
    <source>
        <dbReference type="EMBL" id="AIW17520.1"/>
    </source>
</evidence>
<dbReference type="RefSeq" id="WP_004745247.1">
    <property type="nucleotide sequence ID" value="NZ_AFWI01000154.1"/>
</dbReference>
<reference evidence="3" key="1">
    <citation type="submission" date="2011-08" db="EMBL/GenBank/DDBJ databases">
        <authorList>
            <person name="Hoffman M."/>
            <person name="Strain E.A."/>
            <person name="Brown E."/>
            <person name="Allard M.W."/>
        </authorList>
    </citation>
    <scope>NUCLEOTIDE SEQUENCE</scope>
    <source>
        <strain evidence="3">ATCC 19109</strain>
    </source>
</reference>
<keyword evidence="2" id="KW-0614">Plasmid</keyword>
<evidence type="ECO:0000313" key="5">
    <source>
        <dbReference type="Proteomes" id="UP000030071"/>
    </source>
</evidence>
<feature type="transmembrane region" description="Helical" evidence="1">
    <location>
        <begin position="39"/>
        <end position="64"/>
    </location>
</feature>
<dbReference type="EMBL" id="AFWI01000154">
    <property type="protein sequence ID" value="EGU54449.1"/>
    <property type="molecule type" value="Genomic_DNA"/>
</dbReference>
<dbReference type="HOGENOM" id="CLU_2653553_0_0_6"/>
<dbReference type="Proteomes" id="UP000003836">
    <property type="component" value="Unassembled WGS sequence"/>
</dbReference>
<proteinExistence type="predicted"/>
<dbReference type="PROSITE" id="PS51257">
    <property type="entry name" value="PROKAR_LIPOPROTEIN"/>
    <property type="match status" value="1"/>
</dbReference>
<dbReference type="Proteomes" id="UP000030071">
    <property type="component" value="Plasmid p48"/>
</dbReference>
<geneLocation type="plasmid" evidence="2 5">
    <name>p48</name>
</geneLocation>
<name>F9T6P4_9VIBR</name>
<keyword evidence="1" id="KW-0472">Membrane</keyword>
<evidence type="ECO:0000313" key="4">
    <source>
        <dbReference type="Proteomes" id="UP000003836"/>
    </source>
</evidence>
<reference evidence="2 5" key="3">
    <citation type="submission" date="2014-08" db="EMBL/GenBank/DDBJ databases">
        <title>First Complete Genome Sequence of the Shellfish Pathogen Vibrio tubiashii.</title>
        <authorList>
            <person name="Richards G.P."/>
            <person name="Needleman D.S."/>
            <person name="Watson M.A."/>
            <person name="Bono J.L."/>
        </authorList>
    </citation>
    <scope>NUCLEOTIDE SEQUENCE [LARGE SCALE GENOMIC DNA]</scope>
    <source>
        <strain evidence="2 5">ATCC 19109</strain>
        <plasmid evidence="2">p48</plasmid>
        <plasmid evidence="5">Plasmid p48</plasmid>
    </source>
</reference>
<dbReference type="EMBL" id="CP009359">
    <property type="protein sequence ID" value="AIW17520.1"/>
    <property type="molecule type" value="Genomic_DNA"/>
</dbReference>
<dbReference type="AlphaFoldDB" id="F9T6P4"/>
<dbReference type="KEGG" id="vtu:IX91_26035"/>
<evidence type="ECO:0000256" key="1">
    <source>
        <dbReference type="SAM" id="Phobius"/>
    </source>
</evidence>